<gene>
    <name evidence="3" type="ORF">ADEAN_000820400</name>
</gene>
<keyword evidence="1" id="KW-0175">Coiled coil</keyword>
<accession>A0A7G2CR70</accession>
<dbReference type="Proteomes" id="UP000515908">
    <property type="component" value="Chromosome 18"/>
</dbReference>
<protein>
    <submittedName>
        <fullName evidence="3">Uncharacterized protein</fullName>
    </submittedName>
</protein>
<evidence type="ECO:0000256" key="1">
    <source>
        <dbReference type="SAM" id="Coils"/>
    </source>
</evidence>
<sequence length="213" mass="24017">MFGGNAAQNNINNNNTRTGSILNPTSSLLPAATTALTTEVSADKMAKDRPTVLIVGTTPNAFYMYWVFQQCGFDVKAVAHVTSEGCRVPPPLTGNNKGNADNLTQFYKNTREAKKTSMDKSAMREAELFIKGCIDVYDLPKLKTAEEYQQERKEEANKLKELEEKLKNIQTNNNNNNRILRQQGSIRIYSVRHPIIIIIRLVQDLLWAVQPMR</sequence>
<reference evidence="3 4" key="1">
    <citation type="submission" date="2020-08" db="EMBL/GenBank/DDBJ databases">
        <authorList>
            <person name="Newling K."/>
            <person name="Davey J."/>
            <person name="Forrester S."/>
        </authorList>
    </citation>
    <scope>NUCLEOTIDE SEQUENCE [LARGE SCALE GENOMIC DNA]</scope>
    <source>
        <strain evidence="4">Crithidia deanei Carvalho (ATCC PRA-265)</strain>
    </source>
</reference>
<evidence type="ECO:0000313" key="4">
    <source>
        <dbReference type="Proteomes" id="UP000515908"/>
    </source>
</evidence>
<organism evidence="3 4">
    <name type="scientific">Angomonas deanei</name>
    <dbReference type="NCBI Taxonomy" id="59799"/>
    <lineage>
        <taxon>Eukaryota</taxon>
        <taxon>Discoba</taxon>
        <taxon>Euglenozoa</taxon>
        <taxon>Kinetoplastea</taxon>
        <taxon>Metakinetoplastina</taxon>
        <taxon>Trypanosomatida</taxon>
        <taxon>Trypanosomatidae</taxon>
        <taxon>Strigomonadinae</taxon>
        <taxon>Angomonas</taxon>
    </lineage>
</organism>
<name>A0A7G2CR70_9TRYP</name>
<feature type="compositionally biased region" description="Low complexity" evidence="2">
    <location>
        <begin position="1"/>
        <end position="15"/>
    </location>
</feature>
<evidence type="ECO:0000313" key="3">
    <source>
        <dbReference type="EMBL" id="CAD2220682.1"/>
    </source>
</evidence>
<feature type="coiled-coil region" evidence="1">
    <location>
        <begin position="142"/>
        <end position="179"/>
    </location>
</feature>
<keyword evidence="4" id="KW-1185">Reference proteome</keyword>
<proteinExistence type="predicted"/>
<dbReference type="AlphaFoldDB" id="A0A7G2CR70"/>
<dbReference type="VEuPathDB" id="TriTrypDB:ADEAN_000820400"/>
<feature type="region of interest" description="Disordered" evidence="2">
    <location>
        <begin position="1"/>
        <end position="24"/>
    </location>
</feature>
<evidence type="ECO:0000256" key="2">
    <source>
        <dbReference type="SAM" id="MobiDB-lite"/>
    </source>
</evidence>
<dbReference type="EMBL" id="LR877162">
    <property type="protein sequence ID" value="CAD2220682.1"/>
    <property type="molecule type" value="Genomic_DNA"/>
</dbReference>